<dbReference type="GO" id="GO:0005737">
    <property type="term" value="C:cytoplasm"/>
    <property type="evidence" value="ECO:0007669"/>
    <property type="project" value="UniProtKB-SubCell"/>
</dbReference>
<dbReference type="KEGG" id="aram:KAR29_06000"/>
<comment type="subcellular location">
    <subcellularLocation>
        <location evidence="1">Cytoplasm</location>
    </subcellularLocation>
</comment>
<dbReference type="RefSeq" id="WP_274374707.1">
    <property type="nucleotide sequence ID" value="NZ_CP072943.1"/>
</dbReference>
<reference evidence="5" key="1">
    <citation type="submission" date="2021-04" db="EMBL/GenBank/DDBJ databases">
        <title>A novel Synergistetes isolate from a pyrite-forming mixed culture.</title>
        <authorList>
            <person name="Bunk B."/>
            <person name="Sproer C."/>
            <person name="Spring S."/>
            <person name="Pester M."/>
        </authorList>
    </citation>
    <scope>NUCLEOTIDE SEQUENCE [LARGE SCALE GENOMIC DNA]</scope>
    <source>
        <strain evidence="5">J.5.4.2-T.3.5.2</strain>
    </source>
</reference>
<dbReference type="NCBIfam" id="TIGR01608">
    <property type="entry name" value="citD"/>
    <property type="match status" value="1"/>
</dbReference>
<dbReference type="InterPro" id="IPR006495">
    <property type="entry name" value="CitD"/>
</dbReference>
<dbReference type="InterPro" id="IPR023439">
    <property type="entry name" value="Mal_deCO2ase/Cit_lyase_ACP"/>
</dbReference>
<evidence type="ECO:0000256" key="1">
    <source>
        <dbReference type="ARBA" id="ARBA00004496"/>
    </source>
</evidence>
<dbReference type="AlphaFoldDB" id="A0A9Q7ARH5"/>
<dbReference type="NCBIfam" id="NF009726">
    <property type="entry name" value="PRK13253.1"/>
    <property type="match status" value="1"/>
</dbReference>
<accession>A0A9Q7ARH5</accession>
<keyword evidence="4" id="KW-0456">Lyase</keyword>
<evidence type="ECO:0000256" key="3">
    <source>
        <dbReference type="ARBA" id="ARBA00022553"/>
    </source>
</evidence>
<evidence type="ECO:0000313" key="4">
    <source>
        <dbReference type="EMBL" id="QTX33422.1"/>
    </source>
</evidence>
<dbReference type="Pfam" id="PF06857">
    <property type="entry name" value="ACP"/>
    <property type="match status" value="1"/>
</dbReference>
<keyword evidence="3" id="KW-0597">Phosphoprotein</keyword>
<keyword evidence="5" id="KW-1185">Reference proteome</keyword>
<gene>
    <name evidence="4" type="primary">citD</name>
    <name evidence="4" type="ORF">KAR29_06000</name>
</gene>
<proteinExistence type="predicted"/>
<evidence type="ECO:0000313" key="5">
    <source>
        <dbReference type="Proteomes" id="UP000671879"/>
    </source>
</evidence>
<sequence length="90" mass="9248">MKTAQAGTLESMDCVVSLTEGTAGSGMTVTLSGASAARFGKTMEKTVLETLRQMGAVDAVANVQDNGALDIVLAARVEAAWKRLTGGDRS</sequence>
<protein>
    <submittedName>
        <fullName evidence="4">Citrate lyase acyl carrier protein</fullName>
        <ecNumber evidence="4">4.1.3.6</ecNumber>
    </submittedName>
</protein>
<dbReference type="Proteomes" id="UP000671879">
    <property type="component" value="Chromosome"/>
</dbReference>
<evidence type="ECO:0000256" key="2">
    <source>
        <dbReference type="ARBA" id="ARBA00022490"/>
    </source>
</evidence>
<organism evidence="4 5">
    <name type="scientific">Aminithiophilus ramosus</name>
    <dbReference type="NCBI Taxonomy" id="3029084"/>
    <lineage>
        <taxon>Bacteria</taxon>
        <taxon>Thermotogati</taxon>
        <taxon>Synergistota</taxon>
        <taxon>Synergistia</taxon>
        <taxon>Synergistales</taxon>
        <taxon>Aminithiophilaceae</taxon>
        <taxon>Aminithiophilus</taxon>
    </lineage>
</organism>
<keyword evidence="2" id="KW-0963">Cytoplasm</keyword>
<dbReference type="EC" id="4.1.3.6" evidence="4"/>
<dbReference type="EMBL" id="CP072943">
    <property type="protein sequence ID" value="QTX33422.1"/>
    <property type="molecule type" value="Genomic_DNA"/>
</dbReference>
<name>A0A9Q7ARH5_9BACT</name>
<dbReference type="GO" id="GO:0008815">
    <property type="term" value="F:citrate (pro-3S)-lyase activity"/>
    <property type="evidence" value="ECO:0007669"/>
    <property type="project" value="UniProtKB-EC"/>
</dbReference>